<evidence type="ECO:0008006" key="3">
    <source>
        <dbReference type="Google" id="ProtNLM"/>
    </source>
</evidence>
<dbReference type="Proteomes" id="UP000243688">
    <property type="component" value="Unassembled WGS sequence"/>
</dbReference>
<organism evidence="1 2">
    <name type="scientific">Candidatus Reconcilbacillus cellulovorans</name>
    <dbReference type="NCBI Taxonomy" id="1906605"/>
    <lineage>
        <taxon>Bacteria</taxon>
        <taxon>Bacillati</taxon>
        <taxon>Bacillota</taxon>
        <taxon>Bacilli</taxon>
        <taxon>Bacillales</taxon>
        <taxon>Paenibacillaceae</taxon>
        <taxon>Candidatus Reconcilbacillus</taxon>
    </lineage>
</organism>
<evidence type="ECO:0000313" key="1">
    <source>
        <dbReference type="EMBL" id="PDO11578.1"/>
    </source>
</evidence>
<accession>A0A2A6E2P4</accession>
<name>A0A2A6E2P4_9BACL</name>
<comment type="caution">
    <text evidence="1">The sequence shown here is derived from an EMBL/GenBank/DDBJ whole genome shotgun (WGS) entry which is preliminary data.</text>
</comment>
<dbReference type="EMBL" id="MOXJ01000001">
    <property type="protein sequence ID" value="PDO11578.1"/>
    <property type="molecule type" value="Genomic_DNA"/>
</dbReference>
<sequence length="122" mass="14149">MRLYNFARLIKKYSVPCQHITREPGHYDDDGIWREPQDVTRDTMAAILPVPERTLYESGGRYTTADRLIISLEAYPMHSHIVYRGKKYRIEEETDFSEYADFHQYLAKQVDTGGESGVEAGD</sequence>
<proteinExistence type="predicted"/>
<evidence type="ECO:0000313" key="2">
    <source>
        <dbReference type="Proteomes" id="UP000243688"/>
    </source>
</evidence>
<dbReference type="AlphaFoldDB" id="A0A2A6E2P4"/>
<protein>
    <recommendedName>
        <fullName evidence="3">Phage head-tail adapter protein</fullName>
    </recommendedName>
</protein>
<reference evidence="1 2" key="1">
    <citation type="submission" date="2016-12" db="EMBL/GenBank/DDBJ databases">
        <title>Candidatus Reconcilibacillus cellulovorans genome.</title>
        <authorList>
            <person name="Kolinko S."/>
            <person name="Wu Y.-W."/>
            <person name="Tachea F."/>
            <person name="Denzel E."/>
            <person name="Hiras J."/>
            <person name="Baecker N."/>
            <person name="Chan L.J."/>
            <person name="Eichorst S.A."/>
            <person name="Frey D."/>
            <person name="Adams P.D."/>
            <person name="Pray T."/>
            <person name="Tanjore D."/>
            <person name="Petzold C.J."/>
            <person name="Gladden J.M."/>
            <person name="Simmons B.A."/>
            <person name="Singer S.W."/>
        </authorList>
    </citation>
    <scope>NUCLEOTIDE SEQUENCE [LARGE SCALE GENOMIC DNA]</scope>
    <source>
        <strain evidence="1">JTherm</strain>
    </source>
</reference>
<gene>
    <name evidence="1" type="ORF">BLM47_00100</name>
</gene>